<evidence type="ECO:0000256" key="1">
    <source>
        <dbReference type="SAM" id="SignalP"/>
    </source>
</evidence>
<dbReference type="AlphaFoldDB" id="A0AA37LQ11"/>
<gene>
    <name evidence="2" type="ORF">ColLi_03818</name>
</gene>
<organism evidence="2 3">
    <name type="scientific">Colletotrichum liriopes</name>
    <dbReference type="NCBI Taxonomy" id="708192"/>
    <lineage>
        <taxon>Eukaryota</taxon>
        <taxon>Fungi</taxon>
        <taxon>Dikarya</taxon>
        <taxon>Ascomycota</taxon>
        <taxon>Pezizomycotina</taxon>
        <taxon>Sordariomycetes</taxon>
        <taxon>Hypocreomycetidae</taxon>
        <taxon>Glomerellales</taxon>
        <taxon>Glomerellaceae</taxon>
        <taxon>Colletotrichum</taxon>
        <taxon>Colletotrichum spaethianum species complex</taxon>
    </lineage>
</organism>
<reference evidence="2 3" key="1">
    <citation type="submission" date="2021-07" db="EMBL/GenBank/DDBJ databases">
        <title>Genome data of Colletotrichum spaethianum.</title>
        <authorList>
            <person name="Utami Y.D."/>
            <person name="Hiruma K."/>
        </authorList>
    </citation>
    <scope>NUCLEOTIDE SEQUENCE [LARGE SCALE GENOMIC DNA]</scope>
    <source>
        <strain evidence="2 3">MAFF 242679</strain>
    </source>
</reference>
<keyword evidence="3" id="KW-1185">Reference proteome</keyword>
<evidence type="ECO:0000313" key="3">
    <source>
        <dbReference type="Proteomes" id="UP001055172"/>
    </source>
</evidence>
<dbReference type="EMBL" id="BPPX01000006">
    <property type="protein sequence ID" value="GJC80980.1"/>
    <property type="molecule type" value="Genomic_DNA"/>
</dbReference>
<sequence length="125" mass="13681">MITVTTLLLLVTGARSLQLASCITPRGLRYGYAANVTVTAGPSDLDSHREFLLLRSQGWGREVGEVKCLQAAILKADRQTSQLELENDVEPSKIASPKSDVLAESRQIEFKRRWVGGDLVIGLSQ</sequence>
<feature type="chain" id="PRO_5041343890" description="Secreted protein" evidence="1">
    <location>
        <begin position="17"/>
        <end position="125"/>
    </location>
</feature>
<feature type="signal peptide" evidence="1">
    <location>
        <begin position="1"/>
        <end position="16"/>
    </location>
</feature>
<evidence type="ECO:0008006" key="4">
    <source>
        <dbReference type="Google" id="ProtNLM"/>
    </source>
</evidence>
<comment type="caution">
    <text evidence="2">The sequence shown here is derived from an EMBL/GenBank/DDBJ whole genome shotgun (WGS) entry which is preliminary data.</text>
</comment>
<keyword evidence="1" id="KW-0732">Signal</keyword>
<protein>
    <recommendedName>
        <fullName evidence="4">Secreted protein</fullName>
    </recommendedName>
</protein>
<dbReference type="Proteomes" id="UP001055172">
    <property type="component" value="Unassembled WGS sequence"/>
</dbReference>
<accession>A0AA37LQ11</accession>
<name>A0AA37LQ11_9PEZI</name>
<evidence type="ECO:0000313" key="2">
    <source>
        <dbReference type="EMBL" id="GJC80980.1"/>
    </source>
</evidence>
<proteinExistence type="predicted"/>